<comment type="caution">
    <text evidence="1">The sequence shown here is derived from an EMBL/GenBank/DDBJ whole genome shotgun (WGS) entry which is preliminary data.</text>
</comment>
<keyword evidence="1" id="KW-0670">Pyruvate</keyword>
<gene>
    <name evidence="1" type="ORF">DCF82_12160</name>
</gene>
<accession>A0A3B8WKS5</accession>
<dbReference type="AlphaFoldDB" id="A0A3B8WKS5"/>
<dbReference type="InterPro" id="IPR036237">
    <property type="entry name" value="Xyl_isomerase-like_sf"/>
</dbReference>
<feature type="non-terminal residue" evidence="1">
    <location>
        <position position="1"/>
    </location>
</feature>
<reference evidence="1 2" key="1">
    <citation type="journal article" date="2018" name="Nat. Biotechnol.">
        <title>A standardized bacterial taxonomy based on genome phylogeny substantially revises the tree of life.</title>
        <authorList>
            <person name="Parks D.H."/>
            <person name="Chuvochina M."/>
            <person name="Waite D.W."/>
            <person name="Rinke C."/>
            <person name="Skarshewski A."/>
            <person name="Chaumeil P.A."/>
            <person name="Hugenholtz P."/>
        </authorList>
    </citation>
    <scope>NUCLEOTIDE SEQUENCE [LARGE SCALE GENOMIC DNA]</scope>
    <source>
        <strain evidence="1">UBA9049</strain>
    </source>
</reference>
<dbReference type="SUPFAM" id="SSF51658">
    <property type="entry name" value="Xylose isomerase-like"/>
    <property type="match status" value="1"/>
</dbReference>
<protein>
    <submittedName>
        <fullName evidence="1">Hydroxypyruvate isomerase</fullName>
    </submittedName>
</protein>
<keyword evidence="1" id="KW-0413">Isomerase</keyword>
<dbReference type="InterPro" id="IPR050417">
    <property type="entry name" value="Sugar_Epim/Isomerase"/>
</dbReference>
<evidence type="ECO:0000313" key="2">
    <source>
        <dbReference type="Proteomes" id="UP000261325"/>
    </source>
</evidence>
<dbReference type="EMBL" id="DLYI01000156">
    <property type="protein sequence ID" value="HAC28552.1"/>
    <property type="molecule type" value="Genomic_DNA"/>
</dbReference>
<sequence>WPAEQLAERLQSNGLEQVLFNLPPGDWAAGERGIACLPDRIEEFRAGVEQGIHYARMLDCKQL</sequence>
<proteinExistence type="predicted"/>
<dbReference type="PANTHER" id="PTHR43489:SF6">
    <property type="entry name" value="HYDROXYPYRUVATE ISOMERASE-RELATED"/>
    <property type="match status" value="1"/>
</dbReference>
<feature type="non-terminal residue" evidence="1">
    <location>
        <position position="63"/>
    </location>
</feature>
<evidence type="ECO:0000313" key="1">
    <source>
        <dbReference type="EMBL" id="HAC28552.1"/>
    </source>
</evidence>
<name>A0A3B8WKS5_MARNT</name>
<dbReference type="Gene3D" id="3.20.20.150">
    <property type="entry name" value="Divalent-metal-dependent TIM barrel enzymes"/>
    <property type="match status" value="1"/>
</dbReference>
<dbReference type="PANTHER" id="PTHR43489">
    <property type="entry name" value="ISOMERASE"/>
    <property type="match status" value="1"/>
</dbReference>
<organism evidence="1 2">
    <name type="scientific">Marinobacter nauticus</name>
    <name type="common">Marinobacter hydrocarbonoclasticus</name>
    <name type="synonym">Marinobacter aquaeolei</name>
    <dbReference type="NCBI Taxonomy" id="2743"/>
    <lineage>
        <taxon>Bacteria</taxon>
        <taxon>Pseudomonadati</taxon>
        <taxon>Pseudomonadota</taxon>
        <taxon>Gammaproteobacteria</taxon>
        <taxon>Pseudomonadales</taxon>
        <taxon>Marinobacteraceae</taxon>
        <taxon>Marinobacter</taxon>
    </lineage>
</organism>
<dbReference type="GO" id="GO:0046487">
    <property type="term" value="P:glyoxylate metabolic process"/>
    <property type="evidence" value="ECO:0007669"/>
    <property type="project" value="TreeGrafter"/>
</dbReference>
<dbReference type="GO" id="GO:0008903">
    <property type="term" value="F:hydroxypyruvate isomerase activity"/>
    <property type="evidence" value="ECO:0007669"/>
    <property type="project" value="TreeGrafter"/>
</dbReference>
<dbReference type="Proteomes" id="UP000261325">
    <property type="component" value="Unassembled WGS sequence"/>
</dbReference>